<gene>
    <name evidence="1" type="ORF">HPB49_025624</name>
</gene>
<proteinExistence type="predicted"/>
<name>A0ACB8CTW1_DERSI</name>
<protein>
    <submittedName>
        <fullName evidence="1">Uncharacterized protein</fullName>
    </submittedName>
</protein>
<evidence type="ECO:0000313" key="1">
    <source>
        <dbReference type="EMBL" id="KAH7950539.1"/>
    </source>
</evidence>
<comment type="caution">
    <text evidence="1">The sequence shown here is derived from an EMBL/GenBank/DDBJ whole genome shotgun (WGS) entry which is preliminary data.</text>
</comment>
<accession>A0ACB8CTW1</accession>
<reference evidence="1" key="1">
    <citation type="submission" date="2020-05" db="EMBL/GenBank/DDBJ databases">
        <title>Large-scale comparative analyses of tick genomes elucidate their genetic diversity and vector capacities.</title>
        <authorList>
            <person name="Jia N."/>
            <person name="Wang J."/>
            <person name="Shi W."/>
            <person name="Du L."/>
            <person name="Sun Y."/>
            <person name="Zhan W."/>
            <person name="Jiang J."/>
            <person name="Wang Q."/>
            <person name="Zhang B."/>
            <person name="Ji P."/>
            <person name="Sakyi L.B."/>
            <person name="Cui X."/>
            <person name="Yuan T."/>
            <person name="Jiang B."/>
            <person name="Yang W."/>
            <person name="Lam T.T.-Y."/>
            <person name="Chang Q."/>
            <person name="Ding S."/>
            <person name="Wang X."/>
            <person name="Zhu J."/>
            <person name="Ruan X."/>
            <person name="Zhao L."/>
            <person name="Wei J."/>
            <person name="Que T."/>
            <person name="Du C."/>
            <person name="Cheng J."/>
            <person name="Dai P."/>
            <person name="Han X."/>
            <person name="Huang E."/>
            <person name="Gao Y."/>
            <person name="Liu J."/>
            <person name="Shao H."/>
            <person name="Ye R."/>
            <person name="Li L."/>
            <person name="Wei W."/>
            <person name="Wang X."/>
            <person name="Wang C."/>
            <person name="Yang T."/>
            <person name="Huo Q."/>
            <person name="Li W."/>
            <person name="Guo W."/>
            <person name="Chen H."/>
            <person name="Zhou L."/>
            <person name="Ni X."/>
            <person name="Tian J."/>
            <person name="Zhou Y."/>
            <person name="Sheng Y."/>
            <person name="Liu T."/>
            <person name="Pan Y."/>
            <person name="Xia L."/>
            <person name="Li J."/>
            <person name="Zhao F."/>
            <person name="Cao W."/>
        </authorList>
    </citation>
    <scope>NUCLEOTIDE SEQUENCE</scope>
    <source>
        <strain evidence="1">Dsil-2018</strain>
    </source>
</reference>
<dbReference type="Proteomes" id="UP000821865">
    <property type="component" value="Chromosome 5"/>
</dbReference>
<dbReference type="EMBL" id="CM023474">
    <property type="protein sequence ID" value="KAH7950539.1"/>
    <property type="molecule type" value="Genomic_DNA"/>
</dbReference>
<keyword evidence="2" id="KW-1185">Reference proteome</keyword>
<evidence type="ECO:0000313" key="2">
    <source>
        <dbReference type="Proteomes" id="UP000821865"/>
    </source>
</evidence>
<organism evidence="1 2">
    <name type="scientific">Dermacentor silvarum</name>
    <name type="common">Tick</name>
    <dbReference type="NCBI Taxonomy" id="543639"/>
    <lineage>
        <taxon>Eukaryota</taxon>
        <taxon>Metazoa</taxon>
        <taxon>Ecdysozoa</taxon>
        <taxon>Arthropoda</taxon>
        <taxon>Chelicerata</taxon>
        <taxon>Arachnida</taxon>
        <taxon>Acari</taxon>
        <taxon>Parasitiformes</taxon>
        <taxon>Ixodida</taxon>
        <taxon>Ixodoidea</taxon>
        <taxon>Ixodidae</taxon>
        <taxon>Rhipicephalinae</taxon>
        <taxon>Dermacentor</taxon>
    </lineage>
</organism>
<sequence length="957" mass="101804">MSYPVSRSKRVRHSANHLGAGLHHGTGGLSPEAAGRRAPAEWGTCLRKDGGWRPRKSPPRGRRRQPAPPRVLAAAAMGPRKGERVYCGQDLASIPMGFPGDMGCSSVAHGSSCGSLSTLSENSSSQAASGATPATGSEGPLRWACDLRSLLVDLEGLRLFEQFLEQEGADRLGLYFWFACNGLRSCPEPSVQLQYMKSIYRHYIRNNMVEVSPSLRAKITEHVKEGIVDVSLFDQAQREFEQFLQRSAYPKFLQSDLYVERVEKCHALATATAEAVVAPSEGTASRGDDGQNSGGSSEELSTAAADASGAAAAAPAESVPAPGEDDSSPPPVMPPMGLEIMPTVKEDEELAMGASPAPLTRRNVWKLYRYGEQIPRMVARMASEATSAVRPKASGGTSSLGVPHPYHVNNSSFVPPSAQDSELHSLSSGAYTDDTGTEVDSVPPAAPCSASAAKESLIQRATHRMSVRKNANINRDSLGEHVIIPRTQMEHPYSLAEKNPEKFATSIIEKLHVVKKQLDCGERLERFHRAQAEDFPSAPPRGPPMVGAGVGAASALSGGGAPVPGSGAAPGPAAANNPGFCERLLGIPPEEVSSQSILDEHVSRVFDSPLSHTPPRAPSPRHRFGPAMASPYAVLGHQHWHKKERDACSSDSGAVRDYSPDDDAVHGSRRRAQGGCTASGGNAASRRSFRSGPQPSDSGVDSGASAVCEQPPVNQGATERVNNWILNHKVPGYPLGPPDPEKDSSRSHKKSTTSGTSSRSKQNSVNTARSRSCGVAPGCGSLSGSGWGSQESGLPPTQQPPDTMTQLVEARRRLEVNYSGSQQAAKAKKWPKTMVRGPPPGGQQGFVAGAGPQAAPGGGLCPAPVQVQAPPSPSTEMTVIGYCYSGETVPYRTKLAGRDITLRQFKSLISKKGNYRYFFRRSCQEFGTDVVSEEISDDNEVLPLWEGKIFAMVEPID</sequence>